<feature type="domain" description="N-acetyltransferase" evidence="1">
    <location>
        <begin position="4"/>
        <end position="166"/>
    </location>
</feature>
<name>D6TGY5_KTERA</name>
<dbReference type="eggNOG" id="COG1670">
    <property type="taxonomic scope" value="Bacteria"/>
</dbReference>
<dbReference type="STRING" id="485913.Krac_10427"/>
<dbReference type="AlphaFoldDB" id="D6TGY5"/>
<dbReference type="GO" id="GO:0016747">
    <property type="term" value="F:acyltransferase activity, transferring groups other than amino-acyl groups"/>
    <property type="evidence" value="ECO:0007669"/>
    <property type="project" value="InterPro"/>
</dbReference>
<evidence type="ECO:0000313" key="2">
    <source>
        <dbReference type="EMBL" id="EFH88914.1"/>
    </source>
</evidence>
<proteinExistence type="predicted"/>
<accession>D6TGY5</accession>
<evidence type="ECO:0000313" key="3">
    <source>
        <dbReference type="Proteomes" id="UP000004508"/>
    </source>
</evidence>
<dbReference type="SUPFAM" id="SSF55729">
    <property type="entry name" value="Acyl-CoA N-acyltransferases (Nat)"/>
    <property type="match status" value="1"/>
</dbReference>
<dbReference type="InParanoid" id="D6TGY5"/>
<dbReference type="InterPro" id="IPR016181">
    <property type="entry name" value="Acyl_CoA_acyltransferase"/>
</dbReference>
<dbReference type="OrthoDB" id="423921at2"/>
<evidence type="ECO:0000259" key="1">
    <source>
        <dbReference type="PROSITE" id="PS51186"/>
    </source>
</evidence>
<keyword evidence="2" id="KW-0808">Transferase</keyword>
<organism evidence="2 3">
    <name type="scientific">Ktedonobacter racemifer DSM 44963</name>
    <dbReference type="NCBI Taxonomy" id="485913"/>
    <lineage>
        <taxon>Bacteria</taxon>
        <taxon>Bacillati</taxon>
        <taxon>Chloroflexota</taxon>
        <taxon>Ktedonobacteria</taxon>
        <taxon>Ktedonobacterales</taxon>
        <taxon>Ktedonobacteraceae</taxon>
        <taxon>Ktedonobacter</taxon>
    </lineage>
</organism>
<comment type="caution">
    <text evidence="2">The sequence shown here is derived from an EMBL/GenBank/DDBJ whole genome shotgun (WGS) entry which is preliminary data.</text>
</comment>
<keyword evidence="3" id="KW-1185">Reference proteome</keyword>
<dbReference type="Pfam" id="PF00583">
    <property type="entry name" value="Acetyltransf_1"/>
    <property type="match status" value="1"/>
</dbReference>
<dbReference type="Proteomes" id="UP000004508">
    <property type="component" value="Unassembled WGS sequence"/>
</dbReference>
<sequence length="166" mass="19061">MENFTVRPMNRENALIVQSWRYEGPYAVYNWTEDSKAALCEMLNQHSPYYSVHDEQEEIVGFFCFGTSAQPWISKSASLKDCDGIIDIGLGMRPNLIGRGYGLSFASTGVSFAQTSFSIETLRLFVRSFNTRARHVYAQAGFMPIKIFLLSNIEHPDKFLEMRWHL</sequence>
<gene>
    <name evidence="2" type="ORF">Krac_10427</name>
</gene>
<dbReference type="InterPro" id="IPR000182">
    <property type="entry name" value="GNAT_dom"/>
</dbReference>
<protein>
    <submittedName>
        <fullName evidence="2">GCN5-related N-acetyltransferase</fullName>
    </submittedName>
</protein>
<dbReference type="PROSITE" id="PS51186">
    <property type="entry name" value="GNAT"/>
    <property type="match status" value="1"/>
</dbReference>
<dbReference type="Gene3D" id="3.40.630.30">
    <property type="match status" value="1"/>
</dbReference>
<dbReference type="EMBL" id="ADVG01000001">
    <property type="protein sequence ID" value="EFH88914.1"/>
    <property type="molecule type" value="Genomic_DNA"/>
</dbReference>
<dbReference type="RefSeq" id="WP_007905144.1">
    <property type="nucleotide sequence ID" value="NZ_ADVG01000001.1"/>
</dbReference>
<reference evidence="2 3" key="1">
    <citation type="journal article" date="2011" name="Stand. Genomic Sci.">
        <title>Non-contiguous finished genome sequence and contextual data of the filamentous soil bacterium Ktedonobacter racemifer type strain (SOSP1-21).</title>
        <authorList>
            <person name="Chang Y.J."/>
            <person name="Land M."/>
            <person name="Hauser L."/>
            <person name="Chertkov O."/>
            <person name="Del Rio T.G."/>
            <person name="Nolan M."/>
            <person name="Copeland A."/>
            <person name="Tice H."/>
            <person name="Cheng J.F."/>
            <person name="Lucas S."/>
            <person name="Han C."/>
            <person name="Goodwin L."/>
            <person name="Pitluck S."/>
            <person name="Ivanova N."/>
            <person name="Ovchinikova G."/>
            <person name="Pati A."/>
            <person name="Chen A."/>
            <person name="Palaniappan K."/>
            <person name="Mavromatis K."/>
            <person name="Liolios K."/>
            <person name="Brettin T."/>
            <person name="Fiebig A."/>
            <person name="Rohde M."/>
            <person name="Abt B."/>
            <person name="Goker M."/>
            <person name="Detter J.C."/>
            <person name="Woyke T."/>
            <person name="Bristow J."/>
            <person name="Eisen J.A."/>
            <person name="Markowitz V."/>
            <person name="Hugenholtz P."/>
            <person name="Kyrpides N.C."/>
            <person name="Klenk H.P."/>
            <person name="Lapidus A."/>
        </authorList>
    </citation>
    <scope>NUCLEOTIDE SEQUENCE [LARGE SCALE GENOMIC DNA]</scope>
    <source>
        <strain evidence="3">DSM 44963</strain>
    </source>
</reference>